<reference evidence="2 3" key="1">
    <citation type="journal article" date="2021" name="BMC Biol.">
        <title>Horizontally acquired antibacterial genes associated with adaptive radiation of ladybird beetles.</title>
        <authorList>
            <person name="Li H.S."/>
            <person name="Tang X.F."/>
            <person name="Huang Y.H."/>
            <person name="Xu Z.Y."/>
            <person name="Chen M.L."/>
            <person name="Du X.Y."/>
            <person name="Qiu B.Y."/>
            <person name="Chen P.T."/>
            <person name="Zhang W."/>
            <person name="Slipinski A."/>
            <person name="Escalona H.E."/>
            <person name="Waterhouse R.M."/>
            <person name="Zwick A."/>
            <person name="Pang H."/>
        </authorList>
    </citation>
    <scope>NUCLEOTIDE SEQUENCE [LARGE SCALE GENOMIC DNA]</scope>
    <source>
        <strain evidence="2">SYSU2018</strain>
    </source>
</reference>
<evidence type="ECO:0000313" key="3">
    <source>
        <dbReference type="Proteomes" id="UP001516400"/>
    </source>
</evidence>
<name>A0ABD2MK22_9CUCU</name>
<feature type="compositionally biased region" description="Basic residues" evidence="1">
    <location>
        <begin position="1"/>
        <end position="10"/>
    </location>
</feature>
<feature type="region of interest" description="Disordered" evidence="1">
    <location>
        <begin position="1"/>
        <end position="43"/>
    </location>
</feature>
<dbReference type="InterPro" id="IPR019034">
    <property type="entry name" value="UPF0390"/>
</dbReference>
<feature type="compositionally biased region" description="Basic residues" evidence="1">
    <location>
        <begin position="30"/>
        <end position="39"/>
    </location>
</feature>
<dbReference type="AlphaFoldDB" id="A0ABD2MK22"/>
<gene>
    <name evidence="2" type="ORF">HHI36_010837</name>
</gene>
<evidence type="ECO:0000256" key="1">
    <source>
        <dbReference type="SAM" id="MobiDB-lite"/>
    </source>
</evidence>
<accession>A0ABD2MK22</accession>
<dbReference type="Pfam" id="PF09495">
    <property type="entry name" value="DUF2462"/>
    <property type="match status" value="1"/>
</dbReference>
<keyword evidence="3" id="KW-1185">Reference proteome</keyword>
<comment type="caution">
    <text evidence="2">The sequence shown here is derived from an EMBL/GenBank/DDBJ whole genome shotgun (WGS) entry which is preliminary data.</text>
</comment>
<dbReference type="EMBL" id="JABFTP020000001">
    <property type="protein sequence ID" value="KAL3266675.1"/>
    <property type="molecule type" value="Genomic_DNA"/>
</dbReference>
<protein>
    <submittedName>
        <fullName evidence="2">Uncharacterized protein</fullName>
    </submittedName>
</protein>
<sequence length="88" mass="9810">MAQGKLKIKTKLPQNVKSNKTKKGPAVTKRNNRPVKAKKKFEESHKLKQIISKTVNKAVEEEIRAQAGSKPTLSKAQEAVAKFNAKKE</sequence>
<organism evidence="2 3">
    <name type="scientific">Cryptolaemus montrouzieri</name>
    <dbReference type="NCBI Taxonomy" id="559131"/>
    <lineage>
        <taxon>Eukaryota</taxon>
        <taxon>Metazoa</taxon>
        <taxon>Ecdysozoa</taxon>
        <taxon>Arthropoda</taxon>
        <taxon>Hexapoda</taxon>
        <taxon>Insecta</taxon>
        <taxon>Pterygota</taxon>
        <taxon>Neoptera</taxon>
        <taxon>Endopterygota</taxon>
        <taxon>Coleoptera</taxon>
        <taxon>Polyphaga</taxon>
        <taxon>Cucujiformia</taxon>
        <taxon>Coccinelloidea</taxon>
        <taxon>Coccinellidae</taxon>
        <taxon>Scymninae</taxon>
        <taxon>Scymnini</taxon>
        <taxon>Cryptolaemus</taxon>
    </lineage>
</organism>
<dbReference type="Proteomes" id="UP001516400">
    <property type="component" value="Unassembled WGS sequence"/>
</dbReference>
<evidence type="ECO:0000313" key="2">
    <source>
        <dbReference type="EMBL" id="KAL3266675.1"/>
    </source>
</evidence>
<proteinExistence type="predicted"/>